<feature type="compositionally biased region" description="Basic and acidic residues" evidence="1">
    <location>
        <begin position="26"/>
        <end position="40"/>
    </location>
</feature>
<comment type="caution">
    <text evidence="2">The sequence shown here is derived from an EMBL/GenBank/DDBJ whole genome shotgun (WGS) entry which is preliminary data.</text>
</comment>
<protein>
    <submittedName>
        <fullName evidence="2">Uncharacterized protein</fullName>
    </submittedName>
</protein>
<sequence length="140" mass="15913">MKNARRLGEKRQRPAGTRRQIPRRQRQNDHAGGEKMHAGEIKNGSGQRAHGGKFPAGSGETTMPAGKRDEKCTPARRRTAATSGHTEANSPPAQPKRLCRRRNEMKNARRRGEERQRPAGIWRQIPRRQRRNDHAGGEMR</sequence>
<accession>A0A926DX84</accession>
<feature type="region of interest" description="Disordered" evidence="1">
    <location>
        <begin position="1"/>
        <end position="140"/>
    </location>
</feature>
<evidence type="ECO:0000256" key="1">
    <source>
        <dbReference type="SAM" id="MobiDB-lite"/>
    </source>
</evidence>
<dbReference type="Proteomes" id="UP000657006">
    <property type="component" value="Unassembled WGS sequence"/>
</dbReference>
<dbReference type="RefSeq" id="WP_249290196.1">
    <property type="nucleotide sequence ID" value="NZ_JACRSQ010000046.1"/>
</dbReference>
<keyword evidence="3" id="KW-1185">Reference proteome</keyword>
<feature type="compositionally biased region" description="Basic and acidic residues" evidence="1">
    <location>
        <begin position="1"/>
        <end position="12"/>
    </location>
</feature>
<organism evidence="2 3">
    <name type="scientific">Bianquea renquensis</name>
    <dbReference type="NCBI Taxonomy" id="2763661"/>
    <lineage>
        <taxon>Bacteria</taxon>
        <taxon>Bacillati</taxon>
        <taxon>Bacillota</taxon>
        <taxon>Clostridia</taxon>
        <taxon>Eubacteriales</taxon>
        <taxon>Bianqueaceae</taxon>
        <taxon>Bianquea</taxon>
    </lineage>
</organism>
<dbReference type="EMBL" id="JACRSQ010000046">
    <property type="protein sequence ID" value="MBC8545099.1"/>
    <property type="molecule type" value="Genomic_DNA"/>
</dbReference>
<name>A0A926DX84_9FIRM</name>
<feature type="compositionally biased region" description="Basic and acidic residues" evidence="1">
    <location>
        <begin position="101"/>
        <end position="117"/>
    </location>
</feature>
<evidence type="ECO:0000313" key="3">
    <source>
        <dbReference type="Proteomes" id="UP000657006"/>
    </source>
</evidence>
<dbReference type="AlphaFoldDB" id="A0A926DX84"/>
<proteinExistence type="predicted"/>
<gene>
    <name evidence="2" type="ORF">H8730_16285</name>
</gene>
<evidence type="ECO:0000313" key="2">
    <source>
        <dbReference type="EMBL" id="MBC8545099.1"/>
    </source>
</evidence>
<reference evidence="2" key="1">
    <citation type="submission" date="2020-08" db="EMBL/GenBank/DDBJ databases">
        <title>Genome public.</title>
        <authorList>
            <person name="Liu C."/>
            <person name="Sun Q."/>
        </authorList>
    </citation>
    <scope>NUCLEOTIDE SEQUENCE</scope>
    <source>
        <strain evidence="2">NSJ-32</strain>
    </source>
</reference>
<feature type="compositionally biased region" description="Polar residues" evidence="1">
    <location>
        <begin position="80"/>
        <end position="91"/>
    </location>
</feature>